<evidence type="ECO:0000256" key="1">
    <source>
        <dbReference type="SAM" id="Phobius"/>
    </source>
</evidence>
<evidence type="ECO:0008006" key="4">
    <source>
        <dbReference type="Google" id="ProtNLM"/>
    </source>
</evidence>
<protein>
    <recommendedName>
        <fullName evidence="4">DoxX family protein</fullName>
    </recommendedName>
</protein>
<keyword evidence="1" id="KW-1133">Transmembrane helix</keyword>
<keyword evidence="1" id="KW-0472">Membrane</keyword>
<dbReference type="AlphaFoldDB" id="A0A916Z467"/>
<comment type="caution">
    <text evidence="2">The sequence shown here is derived from an EMBL/GenBank/DDBJ whole genome shotgun (WGS) entry which is preliminary data.</text>
</comment>
<gene>
    <name evidence="2" type="ORF">GCM10011514_44000</name>
</gene>
<feature type="transmembrane region" description="Helical" evidence="1">
    <location>
        <begin position="77"/>
        <end position="97"/>
    </location>
</feature>
<accession>A0A916Z467</accession>
<dbReference type="Proteomes" id="UP000609064">
    <property type="component" value="Unassembled WGS sequence"/>
</dbReference>
<keyword evidence="3" id="KW-1185">Reference proteome</keyword>
<feature type="transmembrane region" description="Helical" evidence="1">
    <location>
        <begin position="117"/>
        <end position="136"/>
    </location>
</feature>
<feature type="transmembrane region" description="Helical" evidence="1">
    <location>
        <begin position="190"/>
        <end position="209"/>
    </location>
</feature>
<feature type="transmembrane region" description="Helical" evidence="1">
    <location>
        <begin position="265"/>
        <end position="284"/>
    </location>
</feature>
<evidence type="ECO:0000313" key="3">
    <source>
        <dbReference type="Proteomes" id="UP000609064"/>
    </source>
</evidence>
<feature type="transmembrane region" description="Helical" evidence="1">
    <location>
        <begin position="215"/>
        <end position="232"/>
    </location>
</feature>
<reference evidence="2" key="2">
    <citation type="submission" date="2020-09" db="EMBL/GenBank/DDBJ databases">
        <authorList>
            <person name="Sun Q."/>
            <person name="Zhou Y."/>
        </authorList>
    </citation>
    <scope>NUCLEOTIDE SEQUENCE</scope>
    <source>
        <strain evidence="2">CGMCC 1.15958</strain>
    </source>
</reference>
<dbReference type="EMBL" id="BMKK01000011">
    <property type="protein sequence ID" value="GGD75227.1"/>
    <property type="molecule type" value="Genomic_DNA"/>
</dbReference>
<name>A0A916Z467_9BACT</name>
<sequence>MANTTKWSVAHKLIFYFCFLFFGLNTFPFPLDFIGEPVYNLIEKFWTPIINLLGNVFLDLDEITVRPNGSGDTTWNWLQELAILIIASLGSIVWLIAARNRANHEKLVYWLRIYLRYYLAATMLSYGLVKVFPLQFGTITTYRLYERLGEMSPMGLLWTFMAYSKGYQFFGGLMEVVAGLLLIFRRTTTLGALLSAGVMLNVFMMNLFFDVPVKIFSFWLMLIGIYLLSADAKRLWQFFVLNQPTQATQEIKIFADKKWFRIGRIVLKVLFIGITFVAQFYSNWQDAAPISAPKSAIYGPYKVEKFERNNVVSETDTLRLQEVFIDRRGATDMIYVTNEEGLRKRVNFTLDSTKHIIQMNDYAAPITDTTQYAFTYTLSDSEKLFLKGKIKNDSIKISMKKMKPRNFLLTTRGFHWVNEVPFNK</sequence>
<feature type="transmembrane region" description="Helical" evidence="1">
    <location>
        <begin position="156"/>
        <end position="183"/>
    </location>
</feature>
<keyword evidence="1" id="KW-0812">Transmembrane</keyword>
<feature type="transmembrane region" description="Helical" evidence="1">
    <location>
        <begin position="13"/>
        <end position="31"/>
    </location>
</feature>
<reference evidence="2" key="1">
    <citation type="journal article" date="2014" name="Int. J. Syst. Evol. Microbiol.">
        <title>Complete genome sequence of Corynebacterium casei LMG S-19264T (=DSM 44701T), isolated from a smear-ripened cheese.</title>
        <authorList>
            <consortium name="US DOE Joint Genome Institute (JGI-PGF)"/>
            <person name="Walter F."/>
            <person name="Albersmeier A."/>
            <person name="Kalinowski J."/>
            <person name="Ruckert C."/>
        </authorList>
    </citation>
    <scope>NUCLEOTIDE SEQUENCE</scope>
    <source>
        <strain evidence="2">CGMCC 1.15958</strain>
    </source>
</reference>
<evidence type="ECO:0000313" key="2">
    <source>
        <dbReference type="EMBL" id="GGD75227.1"/>
    </source>
</evidence>
<dbReference type="RefSeq" id="WP_188769478.1">
    <property type="nucleotide sequence ID" value="NZ_BMKK01000011.1"/>
</dbReference>
<proteinExistence type="predicted"/>
<organism evidence="2 3">
    <name type="scientific">Emticicia aquatilis</name>
    <dbReference type="NCBI Taxonomy" id="1537369"/>
    <lineage>
        <taxon>Bacteria</taxon>
        <taxon>Pseudomonadati</taxon>
        <taxon>Bacteroidota</taxon>
        <taxon>Cytophagia</taxon>
        <taxon>Cytophagales</taxon>
        <taxon>Leadbetterellaceae</taxon>
        <taxon>Emticicia</taxon>
    </lineage>
</organism>